<dbReference type="Proteomes" id="UP000261600">
    <property type="component" value="Unplaced"/>
</dbReference>
<dbReference type="Gene3D" id="2.70.160.11">
    <property type="entry name" value="Hnrnp arginine n-methyltransferase1"/>
    <property type="match status" value="2"/>
</dbReference>
<comment type="function">
    <text evidence="15">Arginine methyltransferase that can both catalyze the formation of omega-N monomethylarginine (MMA) and symmetrical dimethylarginine (sDMA), with a preference for the formation of MMA. Specifically mediates the symmetrical dimethylation of arginine residues in the small nuclear ribonucleoproteins Sm D1 (SNRPD1) and Sm D3 (SNRPD3); such methylation being required for the assembly and biogenesis of snRNP core particles. Specifically mediates the symmetric dimethylation of histone H4 'Arg-3' to form H4R3me2s. Plays a role in gene imprinting by being recruited by CTCFL at the H19 imprinted control region (ICR) and methylating histone H4 to form H4R3me2s, possibly leading to recruit DNA methyltransferases at these sites. May also play a role in embryonic stem cell (ESC) pluripotency. Also able to mediate the arginine methylation of histone H2A and myelin basic protein (MBP) in vitro; the relevance of such results is however unclear in vivo.</text>
</comment>
<evidence type="ECO:0000256" key="11">
    <source>
        <dbReference type="ARBA" id="ARBA00022853"/>
    </source>
</evidence>
<keyword evidence="11" id="KW-0156">Chromatin regulator</keyword>
<dbReference type="GO" id="GO:0030154">
    <property type="term" value="P:cell differentiation"/>
    <property type="evidence" value="ECO:0007669"/>
    <property type="project" value="UniProtKB-KW"/>
</dbReference>
<feature type="domain" description="Protein arginine N-methyltransferase" evidence="20">
    <location>
        <begin position="739"/>
        <end position="911"/>
    </location>
</feature>
<keyword evidence="22" id="KW-1185">Reference proteome</keyword>
<comment type="catalytic activity">
    <reaction evidence="18">
        <text>L-arginyl-[protein] + S-adenosyl-L-methionine = N(omega)-methyl-L-arginyl-[protein] + S-adenosyl-L-homocysteine + H(+)</text>
        <dbReference type="Rhea" id="RHEA:48100"/>
        <dbReference type="Rhea" id="RHEA-COMP:10532"/>
        <dbReference type="Rhea" id="RHEA-COMP:11990"/>
        <dbReference type="ChEBI" id="CHEBI:15378"/>
        <dbReference type="ChEBI" id="CHEBI:29965"/>
        <dbReference type="ChEBI" id="CHEBI:57856"/>
        <dbReference type="ChEBI" id="CHEBI:59789"/>
        <dbReference type="ChEBI" id="CHEBI:65280"/>
        <dbReference type="EC" id="2.1.1.321"/>
    </reaction>
</comment>
<dbReference type="GO" id="GO:0032259">
    <property type="term" value="P:methylation"/>
    <property type="evidence" value="ECO:0007669"/>
    <property type="project" value="UniProtKB-KW"/>
</dbReference>
<evidence type="ECO:0000256" key="2">
    <source>
        <dbReference type="ARBA" id="ARBA00004496"/>
    </source>
</evidence>
<evidence type="ECO:0000256" key="1">
    <source>
        <dbReference type="ARBA" id="ARBA00004123"/>
    </source>
</evidence>
<keyword evidence="6 19" id="KW-0489">Methyltransferase</keyword>
<keyword evidence="9" id="KW-0677">Repeat</keyword>
<protein>
    <recommendedName>
        <fullName evidence="4">Protein arginine N-methyltransferase 7</fullName>
        <ecNumber evidence="3">2.1.1.321</ecNumber>
    </recommendedName>
    <alternativeName>
        <fullName evidence="16">Histone-arginine N-methyltransferase PRMT7</fullName>
    </alternativeName>
    <alternativeName>
        <fullName evidence="17">[Myelin basic protein]-arginine N-methyltransferase PRMT7</fullName>
    </alternativeName>
</protein>
<dbReference type="GO" id="GO:0006887">
    <property type="term" value="P:exocytosis"/>
    <property type="evidence" value="ECO:0007669"/>
    <property type="project" value="InterPro"/>
</dbReference>
<reference evidence="21" key="2">
    <citation type="submission" date="2025-09" db="UniProtKB">
        <authorList>
            <consortium name="Ensembl"/>
        </authorList>
    </citation>
    <scope>IDENTIFICATION</scope>
</reference>
<evidence type="ECO:0000256" key="4">
    <source>
        <dbReference type="ARBA" id="ARBA00018773"/>
    </source>
</evidence>
<dbReference type="EC" id="2.1.1.321" evidence="3"/>
<keyword evidence="13" id="KW-0804">Transcription</keyword>
<evidence type="ECO:0000256" key="19">
    <source>
        <dbReference type="PROSITE-ProRule" id="PRU01015"/>
    </source>
</evidence>
<keyword evidence="14" id="KW-0539">Nucleus</keyword>
<dbReference type="Pfam" id="PF06325">
    <property type="entry name" value="PrmA"/>
    <property type="match status" value="1"/>
</dbReference>
<accession>A0A3Q3IZ88</accession>
<feature type="domain" description="Protein arginine N-methyltransferase" evidence="20">
    <location>
        <begin position="404"/>
        <end position="574"/>
    </location>
</feature>
<dbReference type="Gene3D" id="3.40.50.150">
    <property type="entry name" value="Vaccinia Virus protein VP39"/>
    <property type="match status" value="2"/>
</dbReference>
<dbReference type="Pfam" id="PF22528">
    <property type="entry name" value="PRMT_C"/>
    <property type="match status" value="2"/>
</dbReference>
<evidence type="ECO:0000256" key="5">
    <source>
        <dbReference type="ARBA" id="ARBA00022490"/>
    </source>
</evidence>
<evidence type="ECO:0000256" key="3">
    <source>
        <dbReference type="ARBA" id="ARBA00011954"/>
    </source>
</evidence>
<dbReference type="PROSITE" id="PS51678">
    <property type="entry name" value="SAM_MT_PRMT"/>
    <property type="match status" value="2"/>
</dbReference>
<dbReference type="CDD" id="cd02440">
    <property type="entry name" value="AdoMet_MTases"/>
    <property type="match status" value="1"/>
</dbReference>
<evidence type="ECO:0000313" key="21">
    <source>
        <dbReference type="Ensembl" id="ENSMALP00000006186.1"/>
    </source>
</evidence>
<evidence type="ECO:0000256" key="14">
    <source>
        <dbReference type="ARBA" id="ARBA00023242"/>
    </source>
</evidence>
<dbReference type="PANTHER" id="PTHR11006">
    <property type="entry name" value="PROTEIN ARGININE N-METHYLTRANSFERASE"/>
    <property type="match status" value="1"/>
</dbReference>
<dbReference type="GO" id="GO:0035241">
    <property type="term" value="F:protein-arginine omega-N monomethyltransferase activity"/>
    <property type="evidence" value="ECO:0007669"/>
    <property type="project" value="UniProtKB-EC"/>
</dbReference>
<dbReference type="FunFam" id="2.70.160.11:FF:000004">
    <property type="entry name" value="Protein arginine N-methyltransferase 7"/>
    <property type="match status" value="1"/>
</dbReference>
<keyword evidence="7 19" id="KW-0808">Transferase</keyword>
<dbReference type="GO" id="GO:0005634">
    <property type="term" value="C:nucleus"/>
    <property type="evidence" value="ECO:0007669"/>
    <property type="project" value="UniProtKB-SubCell"/>
</dbReference>
<dbReference type="FunFam" id="2.70.160.11:FF:000010">
    <property type="entry name" value="Protein arginine N-methyltransferase"/>
    <property type="match status" value="1"/>
</dbReference>
<evidence type="ECO:0000256" key="8">
    <source>
        <dbReference type="ARBA" id="ARBA00022691"/>
    </source>
</evidence>
<comment type="subcellular location">
    <subcellularLocation>
        <location evidence="2">Cytoplasm</location>
    </subcellularLocation>
    <subcellularLocation>
        <location evidence="1">Nucleus</location>
    </subcellularLocation>
</comment>
<evidence type="ECO:0000256" key="6">
    <source>
        <dbReference type="ARBA" id="ARBA00022603"/>
    </source>
</evidence>
<sequence>MLEENARVALMIGESLRDQTVQMGLYEMENLLNRFREALVEFGKEHRREPSNNQNKFHLHYLLASISNCIILKKSTENLQQQQSCWSAGQLSRTPPNPLAALDRAVRRACHLVMDQFLLDLQPFLPGLLTRPWLVQGHPTPKLCNVLEHHLELYGRVRPPCRQRLQEEAQWLLVVEYVRALMQKRLVCRSTEERRQLAQQMVQDDQLFREVFPSLDSEGSVPEVNPLALLPILADFIRLKDPGMLTLEVSGLAAKYPDIRSCYADMLHDRDRNEKYYRGIWAAVARVKARGEKVIVLDIGTGTGLLSMMAVTAGADFCYAVEVFKPMAEAAQCIVEKNGFSDKIKIINKHSTDVTVGPGGDMQMKANVLITELFDTELIGEGALPSYEHAHQNLVQEGCEAVPHRATVYAQLVESELLWSWAQLQPVEIEGARLLPPPAVGHCAGAHSVCDIQLSQVSPDSFAPLGPLCTMFSVDFSKQLSSAFQSHSSQFVAQSSGRAQVVLSWWDLDMDPSGNIVCTVAPSWTYPQPEMAPWRDHWMQSVYFLPMESRVTAGEELSLTVCHDDYSLWYSLQSHSQKDPQTKAPPSRPCCTCQAHLVWTRPRFGELNDRRRTESYVSALRSVLREDTVCLSVSDGSLLPVFAHMLGAKKVFSLESSRMSKEIIEQVLEANSMKEGVELLEIRPDQLNSNDLGGEQISVLMGEPYFSTSLLPWHSLFFWYCRTAVAGLLRPGTTILPCSATLHMMAVEFQDLWRIRAPCGTCEGFDVALMDEMVQRSLDFRECREAEPHPLWEYPCRALTQPTAVMAFDFTQCVPQHPVSSQGSLPFIRIGRCHGVALWMEYHLTNDITVSAGLTGPVSEQGDCEWSRHRKQGVYFFRSPWESSGDGRAAVSYSFNFEPSLGDIKMDFSIRS</sequence>
<dbReference type="GO" id="GO:0000145">
    <property type="term" value="C:exocyst"/>
    <property type="evidence" value="ECO:0007669"/>
    <property type="project" value="InterPro"/>
</dbReference>
<dbReference type="InterPro" id="IPR010326">
    <property type="entry name" value="EXOC3/Sec6"/>
</dbReference>
<organism evidence="21 22">
    <name type="scientific">Monopterus albus</name>
    <name type="common">Swamp eel</name>
    <dbReference type="NCBI Taxonomy" id="43700"/>
    <lineage>
        <taxon>Eukaryota</taxon>
        <taxon>Metazoa</taxon>
        <taxon>Chordata</taxon>
        <taxon>Craniata</taxon>
        <taxon>Vertebrata</taxon>
        <taxon>Euteleostomi</taxon>
        <taxon>Actinopterygii</taxon>
        <taxon>Neopterygii</taxon>
        <taxon>Teleostei</taxon>
        <taxon>Neoteleostei</taxon>
        <taxon>Acanthomorphata</taxon>
        <taxon>Anabantaria</taxon>
        <taxon>Synbranchiformes</taxon>
        <taxon>Synbranchidae</taxon>
        <taxon>Monopterus</taxon>
    </lineage>
</organism>
<reference evidence="21" key="1">
    <citation type="submission" date="2025-08" db="UniProtKB">
        <authorList>
            <consortium name="Ensembl"/>
        </authorList>
    </citation>
    <scope>IDENTIFICATION</scope>
</reference>
<dbReference type="InterPro" id="IPR025799">
    <property type="entry name" value="Arg_MeTrfase"/>
</dbReference>
<evidence type="ECO:0000256" key="7">
    <source>
        <dbReference type="ARBA" id="ARBA00022679"/>
    </source>
</evidence>
<dbReference type="SUPFAM" id="SSF53335">
    <property type="entry name" value="S-adenosyl-L-methionine-dependent methyltransferases"/>
    <property type="match status" value="2"/>
</dbReference>
<dbReference type="AlphaFoldDB" id="A0A3Q3IZ88"/>
<keyword evidence="12" id="KW-0805">Transcription regulation</keyword>
<dbReference type="Ensembl" id="ENSMALT00000006321.1">
    <property type="protein sequence ID" value="ENSMALP00000006186.1"/>
    <property type="gene ID" value="ENSMALG00000004387.1"/>
</dbReference>
<dbReference type="GO" id="GO:0042054">
    <property type="term" value="F:histone methyltransferase activity"/>
    <property type="evidence" value="ECO:0007669"/>
    <property type="project" value="TreeGrafter"/>
</dbReference>
<evidence type="ECO:0000256" key="9">
    <source>
        <dbReference type="ARBA" id="ARBA00022737"/>
    </source>
</evidence>
<evidence type="ECO:0000256" key="17">
    <source>
        <dbReference type="ARBA" id="ARBA00033232"/>
    </source>
</evidence>
<dbReference type="InterPro" id="IPR029063">
    <property type="entry name" value="SAM-dependent_MTases_sf"/>
</dbReference>
<evidence type="ECO:0000256" key="10">
    <source>
        <dbReference type="ARBA" id="ARBA00022782"/>
    </source>
</evidence>
<dbReference type="FunFam" id="3.40.50.150:FF:000071">
    <property type="entry name" value="Protein arginine N-methyltransferase 7"/>
    <property type="match status" value="1"/>
</dbReference>
<evidence type="ECO:0000256" key="15">
    <source>
        <dbReference type="ARBA" id="ARBA00025570"/>
    </source>
</evidence>
<evidence type="ECO:0000256" key="12">
    <source>
        <dbReference type="ARBA" id="ARBA00023015"/>
    </source>
</evidence>
<dbReference type="Pfam" id="PF06046">
    <property type="entry name" value="Sec6"/>
    <property type="match status" value="1"/>
</dbReference>
<dbReference type="FunFam" id="3.40.50.150:FF:000070">
    <property type="entry name" value="Protein arginine N-methyltransferase 7"/>
    <property type="match status" value="1"/>
</dbReference>
<keyword evidence="5" id="KW-0963">Cytoplasm</keyword>
<evidence type="ECO:0000256" key="13">
    <source>
        <dbReference type="ARBA" id="ARBA00023163"/>
    </source>
</evidence>
<dbReference type="PANTHER" id="PTHR11006:SF4">
    <property type="entry name" value="PROTEIN ARGININE N-METHYLTRANSFERASE 7"/>
    <property type="match status" value="1"/>
</dbReference>
<keyword evidence="8 19" id="KW-0949">S-adenosyl-L-methionine</keyword>
<proteinExistence type="predicted"/>
<dbReference type="InterPro" id="IPR055135">
    <property type="entry name" value="PRMT_dom"/>
</dbReference>
<evidence type="ECO:0000256" key="18">
    <source>
        <dbReference type="ARBA" id="ARBA00048213"/>
    </source>
</evidence>
<evidence type="ECO:0000313" key="22">
    <source>
        <dbReference type="Proteomes" id="UP000261600"/>
    </source>
</evidence>
<evidence type="ECO:0000259" key="20">
    <source>
        <dbReference type="Pfam" id="PF22528"/>
    </source>
</evidence>
<dbReference type="STRING" id="43700.ENSMALP00000006186"/>
<keyword evidence="10" id="KW-0221">Differentiation</keyword>
<name>A0A3Q3IZ88_MONAL</name>
<evidence type="ECO:0000256" key="16">
    <source>
        <dbReference type="ARBA" id="ARBA00031211"/>
    </source>
</evidence>